<reference evidence="9" key="1">
    <citation type="submission" date="2018-06" db="EMBL/GenBank/DDBJ databases">
        <title>Description of Blautia argi sp. nov., a new anaerobic isolated from dog feces.</title>
        <authorList>
            <person name="Chang Y.-H."/>
            <person name="Paek J."/>
            <person name="Shin Y."/>
        </authorList>
    </citation>
    <scope>NUCLEOTIDE SEQUENCE [LARGE SCALE GENOMIC DNA]</scope>
    <source>
        <strain evidence="9">KCTC 15426</strain>
    </source>
</reference>
<name>A0A2Z4UC42_9FIRM</name>
<keyword evidence="4 8" id="KW-0378">Hydrolase</keyword>
<evidence type="ECO:0000259" key="7">
    <source>
        <dbReference type="Pfam" id="PF00933"/>
    </source>
</evidence>
<keyword evidence="5" id="KW-0326">Glycosidase</keyword>
<gene>
    <name evidence="8" type="ORF">DQQ01_11070</name>
</gene>
<feature type="domain" description="Glycoside hydrolase family 3 N-terminal" evidence="7">
    <location>
        <begin position="85"/>
        <end position="415"/>
    </location>
</feature>
<evidence type="ECO:0000256" key="3">
    <source>
        <dbReference type="ARBA" id="ARBA00012663"/>
    </source>
</evidence>
<evidence type="ECO:0000256" key="1">
    <source>
        <dbReference type="ARBA" id="ARBA00001231"/>
    </source>
</evidence>
<organism evidence="8 9">
    <name type="scientific">Blautia argi</name>
    <dbReference type="NCBI Taxonomy" id="1912897"/>
    <lineage>
        <taxon>Bacteria</taxon>
        <taxon>Bacillati</taxon>
        <taxon>Bacillota</taxon>
        <taxon>Clostridia</taxon>
        <taxon>Lachnospirales</taxon>
        <taxon>Lachnospiraceae</taxon>
        <taxon>Blautia</taxon>
    </lineage>
</organism>
<keyword evidence="9" id="KW-1185">Reference proteome</keyword>
<dbReference type="InterPro" id="IPR019800">
    <property type="entry name" value="Glyco_hydro_3_AS"/>
</dbReference>
<comment type="catalytic activity">
    <reaction evidence="1">
        <text>Hydrolysis of terminal non-reducing N-acetyl-D-hexosamine residues in N-acetyl-beta-D-hexosaminides.</text>
        <dbReference type="EC" id="3.2.1.52"/>
    </reaction>
</comment>
<dbReference type="OrthoDB" id="9805821at2"/>
<dbReference type="Gene3D" id="3.20.20.300">
    <property type="entry name" value="Glycoside hydrolase, family 3, N-terminal domain"/>
    <property type="match status" value="1"/>
</dbReference>
<evidence type="ECO:0000313" key="8">
    <source>
        <dbReference type="EMBL" id="AWY98601.1"/>
    </source>
</evidence>
<comment type="similarity">
    <text evidence="2">Belongs to the glycosyl hydrolase 3 family.</text>
</comment>
<dbReference type="Proteomes" id="UP000250003">
    <property type="component" value="Chromosome"/>
</dbReference>
<dbReference type="PROSITE" id="PS51257">
    <property type="entry name" value="PROKAR_LIPOPROTEIN"/>
    <property type="match status" value="1"/>
</dbReference>
<dbReference type="GO" id="GO:0004563">
    <property type="term" value="F:beta-N-acetylhexosaminidase activity"/>
    <property type="evidence" value="ECO:0007669"/>
    <property type="project" value="UniProtKB-EC"/>
</dbReference>
<evidence type="ECO:0000256" key="2">
    <source>
        <dbReference type="ARBA" id="ARBA00005336"/>
    </source>
</evidence>
<dbReference type="InterPro" id="IPR001764">
    <property type="entry name" value="Glyco_hydro_3_N"/>
</dbReference>
<dbReference type="SUPFAM" id="SSF51445">
    <property type="entry name" value="(Trans)glycosidases"/>
    <property type="match status" value="1"/>
</dbReference>
<evidence type="ECO:0000256" key="4">
    <source>
        <dbReference type="ARBA" id="ARBA00022801"/>
    </source>
</evidence>
<dbReference type="GO" id="GO:0005975">
    <property type="term" value="P:carbohydrate metabolic process"/>
    <property type="evidence" value="ECO:0007669"/>
    <property type="project" value="InterPro"/>
</dbReference>
<dbReference type="InterPro" id="IPR036962">
    <property type="entry name" value="Glyco_hydro_3_N_sf"/>
</dbReference>
<dbReference type="AlphaFoldDB" id="A0A2Z4UC42"/>
<evidence type="ECO:0000313" key="9">
    <source>
        <dbReference type="Proteomes" id="UP000250003"/>
    </source>
</evidence>
<sequence length="422" mass="45887">MNMNKKKILVLFVLLLGGCVIWRSWSLYHTEKEKKQASERKIEAEKDSKPVTPKSKKEEPVKREPTKEELLEQEVEAKIRNMSAEEKVAQLFMITPEALTGVGQVVAAGESTKAALEACPVGGIIYFAQNFESPQQVKQMTANVQQYSRNRIGLPLFLSVDEEGGTVTRFGRNPAFQFDASVNMRELGRTGDTQAAYNLGTKLGTFLSDLGFNMDNAPVADVLSNPQNTVIGNRSFGSDCHMVSHMALAELKGMKDTGVIGVLKHYPGHGATTADTHTGYASTDATLEEMKGNELVPFIEGIRSGAEVIMVAHISCPGITGDTVPASLSKQMITDILRTDLGYQGIVITDALNMGAIAQEYTSGEAAVLAINAGADMLLMPVDFHEAYEEVLFAMQSGEISETRIEESLKRILSLKLCMDAG</sequence>
<feature type="region of interest" description="Disordered" evidence="6">
    <location>
        <begin position="36"/>
        <end position="69"/>
    </location>
</feature>
<dbReference type="InterPro" id="IPR050226">
    <property type="entry name" value="NagZ_Beta-hexosaminidase"/>
</dbReference>
<protein>
    <recommendedName>
        <fullName evidence="3">beta-N-acetylhexosaminidase</fullName>
        <ecNumber evidence="3">3.2.1.52</ecNumber>
    </recommendedName>
</protein>
<proteinExistence type="inferred from homology"/>
<dbReference type="EMBL" id="CP030280">
    <property type="protein sequence ID" value="AWY98601.1"/>
    <property type="molecule type" value="Genomic_DNA"/>
</dbReference>
<dbReference type="KEGG" id="blau:DQQ01_11070"/>
<accession>A0A2Z4UC42</accession>
<dbReference type="PANTHER" id="PTHR30480:SF13">
    <property type="entry name" value="BETA-HEXOSAMINIDASE"/>
    <property type="match status" value="1"/>
</dbReference>
<dbReference type="PANTHER" id="PTHR30480">
    <property type="entry name" value="BETA-HEXOSAMINIDASE-RELATED"/>
    <property type="match status" value="1"/>
</dbReference>
<dbReference type="InterPro" id="IPR017853">
    <property type="entry name" value="GH"/>
</dbReference>
<dbReference type="PROSITE" id="PS00775">
    <property type="entry name" value="GLYCOSYL_HYDROL_F3"/>
    <property type="match status" value="1"/>
</dbReference>
<dbReference type="Pfam" id="PF00933">
    <property type="entry name" value="Glyco_hydro_3"/>
    <property type="match status" value="1"/>
</dbReference>
<dbReference type="GO" id="GO:0009254">
    <property type="term" value="P:peptidoglycan turnover"/>
    <property type="evidence" value="ECO:0007669"/>
    <property type="project" value="TreeGrafter"/>
</dbReference>
<dbReference type="EC" id="3.2.1.52" evidence="3"/>
<evidence type="ECO:0000256" key="5">
    <source>
        <dbReference type="ARBA" id="ARBA00023295"/>
    </source>
</evidence>
<evidence type="ECO:0000256" key="6">
    <source>
        <dbReference type="SAM" id="MobiDB-lite"/>
    </source>
</evidence>